<accession>A0AAV7Q5J0</accession>
<comment type="caution">
    <text evidence="1">The sequence shown here is derived from an EMBL/GenBank/DDBJ whole genome shotgun (WGS) entry which is preliminary data.</text>
</comment>
<evidence type="ECO:0000313" key="2">
    <source>
        <dbReference type="Proteomes" id="UP001066276"/>
    </source>
</evidence>
<dbReference type="Proteomes" id="UP001066276">
    <property type="component" value="Chromosome 6"/>
</dbReference>
<protein>
    <submittedName>
        <fullName evidence="1">Uncharacterized protein</fullName>
    </submittedName>
</protein>
<sequence>MATARAAQKDSAIKDMFAKLMGKKVRTKKEGRLTPDVTIDIDAPVNRPFLENLFTTLRDDIAALKQDLAADVKDIRLNMSELEQRVDSLEWGKVIIETRSQRSTSKRSSH</sequence>
<evidence type="ECO:0000313" key="1">
    <source>
        <dbReference type="EMBL" id="KAJ1134829.1"/>
    </source>
</evidence>
<reference evidence="1" key="1">
    <citation type="journal article" date="2022" name="bioRxiv">
        <title>Sequencing and chromosome-scale assembly of the giantPleurodeles waltlgenome.</title>
        <authorList>
            <person name="Brown T."/>
            <person name="Elewa A."/>
            <person name="Iarovenko S."/>
            <person name="Subramanian E."/>
            <person name="Araus A.J."/>
            <person name="Petzold A."/>
            <person name="Susuki M."/>
            <person name="Suzuki K.-i.T."/>
            <person name="Hayashi T."/>
            <person name="Toyoda A."/>
            <person name="Oliveira C."/>
            <person name="Osipova E."/>
            <person name="Leigh N.D."/>
            <person name="Simon A."/>
            <person name="Yun M.H."/>
        </authorList>
    </citation>
    <scope>NUCLEOTIDE SEQUENCE</scope>
    <source>
        <strain evidence="1">20211129_DDA</strain>
        <tissue evidence="1">Liver</tissue>
    </source>
</reference>
<keyword evidence="2" id="KW-1185">Reference proteome</keyword>
<organism evidence="1 2">
    <name type="scientific">Pleurodeles waltl</name>
    <name type="common">Iberian ribbed newt</name>
    <dbReference type="NCBI Taxonomy" id="8319"/>
    <lineage>
        <taxon>Eukaryota</taxon>
        <taxon>Metazoa</taxon>
        <taxon>Chordata</taxon>
        <taxon>Craniata</taxon>
        <taxon>Vertebrata</taxon>
        <taxon>Euteleostomi</taxon>
        <taxon>Amphibia</taxon>
        <taxon>Batrachia</taxon>
        <taxon>Caudata</taxon>
        <taxon>Salamandroidea</taxon>
        <taxon>Salamandridae</taxon>
        <taxon>Pleurodelinae</taxon>
        <taxon>Pleurodeles</taxon>
    </lineage>
</organism>
<proteinExistence type="predicted"/>
<dbReference type="AlphaFoldDB" id="A0AAV7Q5J0"/>
<gene>
    <name evidence="1" type="ORF">NDU88_001275</name>
</gene>
<name>A0AAV7Q5J0_PLEWA</name>
<dbReference type="EMBL" id="JANPWB010000010">
    <property type="protein sequence ID" value="KAJ1134829.1"/>
    <property type="molecule type" value="Genomic_DNA"/>
</dbReference>